<proteinExistence type="predicted"/>
<evidence type="ECO:0000313" key="2">
    <source>
        <dbReference type="Proteomes" id="UP000637513"/>
    </source>
</evidence>
<keyword evidence="2" id="KW-1185">Reference proteome</keyword>
<reference evidence="1 2" key="1">
    <citation type="submission" date="2020-08" db="EMBL/GenBank/DDBJ databases">
        <title>Genome public.</title>
        <authorList>
            <person name="Liu C."/>
            <person name="Sun Q."/>
        </authorList>
    </citation>
    <scope>NUCLEOTIDE SEQUENCE [LARGE SCALE GENOMIC DNA]</scope>
    <source>
        <strain evidence="1 2">BX3</strain>
    </source>
</reference>
<dbReference type="Proteomes" id="UP000637513">
    <property type="component" value="Unassembled WGS sequence"/>
</dbReference>
<sequence>MKLKQPLPIGSVVRLKKAQNALMIIGIMVKDDNGNENDYISVMYPEGYISRDIFFKFNHSDIEEILFEGFQSKDREQFLKWISDSLK</sequence>
<dbReference type="InterPro" id="IPR025233">
    <property type="entry name" value="DUF4176"/>
</dbReference>
<protein>
    <submittedName>
        <fullName evidence="1">DUF4176 domain-containing protein</fullName>
    </submittedName>
</protein>
<evidence type="ECO:0000313" key="1">
    <source>
        <dbReference type="EMBL" id="MBC8557482.1"/>
    </source>
</evidence>
<dbReference type="EMBL" id="JACRSW010000027">
    <property type="protein sequence ID" value="MBC8557482.1"/>
    <property type="molecule type" value="Genomic_DNA"/>
</dbReference>
<dbReference type="Pfam" id="PF13780">
    <property type="entry name" value="DUF4176"/>
    <property type="match status" value="1"/>
</dbReference>
<dbReference type="RefSeq" id="WP_249304694.1">
    <property type="nucleotide sequence ID" value="NZ_JACRSW010000027.1"/>
</dbReference>
<comment type="caution">
    <text evidence="1">The sequence shown here is derived from an EMBL/GenBank/DDBJ whole genome shotgun (WGS) entry which is preliminary data.</text>
</comment>
<name>A0ABR7MW54_9FIRM</name>
<organism evidence="1 2">
    <name type="scientific">Jutongia hominis</name>
    <dbReference type="NCBI Taxonomy" id="2763664"/>
    <lineage>
        <taxon>Bacteria</taxon>
        <taxon>Bacillati</taxon>
        <taxon>Bacillota</taxon>
        <taxon>Clostridia</taxon>
        <taxon>Lachnospirales</taxon>
        <taxon>Lachnospiraceae</taxon>
        <taxon>Jutongia</taxon>
    </lineage>
</organism>
<gene>
    <name evidence="1" type="ORF">H8700_07155</name>
</gene>
<accession>A0ABR7MW54</accession>